<dbReference type="Proteomes" id="UP001154015">
    <property type="component" value="Unassembled WGS sequence"/>
</dbReference>
<feature type="compositionally biased region" description="Low complexity" evidence="1">
    <location>
        <begin position="76"/>
        <end position="87"/>
    </location>
</feature>
<name>A0ABM9H8R0_STRGL</name>
<protein>
    <recommendedName>
        <fullName evidence="4">Lipoprotein CseA</fullName>
    </recommendedName>
</protein>
<gene>
    <name evidence="2" type="ORF">SGL43_07119</name>
</gene>
<evidence type="ECO:0000256" key="1">
    <source>
        <dbReference type="SAM" id="MobiDB-lite"/>
    </source>
</evidence>
<feature type="region of interest" description="Disordered" evidence="1">
    <location>
        <begin position="1"/>
        <end position="34"/>
    </location>
</feature>
<accession>A0ABM9H8R0</accession>
<evidence type="ECO:0008006" key="4">
    <source>
        <dbReference type="Google" id="ProtNLM"/>
    </source>
</evidence>
<proteinExistence type="predicted"/>
<organism evidence="2 3">
    <name type="scientific">Streptomyces globisporus</name>
    <dbReference type="NCBI Taxonomy" id="1908"/>
    <lineage>
        <taxon>Bacteria</taxon>
        <taxon>Bacillati</taxon>
        <taxon>Actinomycetota</taxon>
        <taxon>Actinomycetes</taxon>
        <taxon>Kitasatosporales</taxon>
        <taxon>Streptomycetaceae</taxon>
        <taxon>Streptomyces</taxon>
    </lineage>
</organism>
<dbReference type="EMBL" id="CAKXYP010000031">
    <property type="protein sequence ID" value="CAH9420063.1"/>
    <property type="molecule type" value="Genomic_DNA"/>
</dbReference>
<comment type="caution">
    <text evidence="2">The sequence shown here is derived from an EMBL/GenBank/DDBJ whole genome shotgun (WGS) entry which is preliminary data.</text>
</comment>
<evidence type="ECO:0000313" key="3">
    <source>
        <dbReference type="Proteomes" id="UP001154015"/>
    </source>
</evidence>
<feature type="region of interest" description="Disordered" evidence="1">
    <location>
        <begin position="219"/>
        <end position="255"/>
    </location>
</feature>
<feature type="region of interest" description="Disordered" evidence="1">
    <location>
        <begin position="59"/>
        <end position="88"/>
    </location>
</feature>
<evidence type="ECO:0000313" key="2">
    <source>
        <dbReference type="EMBL" id="CAH9420063.1"/>
    </source>
</evidence>
<sequence length="255" mass="26307">MRGLNGSSSGGGDGLGDGDGPGRPVRRPRFRGGMAAGGTALAGLVAFGLFSVGCSTGGTGTRDEGPAGSQPVAQITQQPSPSGTTPPVRRVDAVRLLKSDPKVGERVREGLKPCAGKAYPVDTSYGSMTGGRTADVVVNVMSCADSVSVGTYVYRADDDGSYKNVFAAEVPAVYGTIDRGDLVVTTQVYGSKDPLASPSGSEVVTYRWASDRFTEHDRVHNDFSRAVEGTDGDLPVQSEPVAPDPADEPAQPGRN</sequence>
<feature type="compositionally biased region" description="Gly residues" evidence="1">
    <location>
        <begin position="8"/>
        <end position="21"/>
    </location>
</feature>
<keyword evidence="3" id="KW-1185">Reference proteome</keyword>
<reference evidence="2" key="1">
    <citation type="submission" date="2022-03" db="EMBL/GenBank/DDBJ databases">
        <authorList>
            <person name="Leyn A S."/>
        </authorList>
    </citation>
    <scope>NUCLEOTIDE SEQUENCE</scope>
    <source>
        <strain evidence="2">Streptomyces globisporus 4-3</strain>
    </source>
</reference>